<keyword evidence="6" id="KW-0175">Coiled coil</keyword>
<dbReference type="InterPro" id="IPR002197">
    <property type="entry name" value="HTH_Fis"/>
</dbReference>
<dbReference type="Gene3D" id="1.10.8.60">
    <property type="match status" value="1"/>
</dbReference>
<keyword evidence="3" id="KW-0805">Transcription regulation</keyword>
<dbReference type="SUPFAM" id="SSF52540">
    <property type="entry name" value="P-loop containing nucleoside triphosphate hydrolases"/>
    <property type="match status" value="1"/>
</dbReference>
<keyword evidence="9" id="KW-1185">Reference proteome</keyword>
<comment type="caution">
    <text evidence="8">The sequence shown here is derived from an EMBL/GenBank/DDBJ whole genome shotgun (WGS) entry which is preliminary data.</text>
</comment>
<dbReference type="SMART" id="SM00382">
    <property type="entry name" value="AAA"/>
    <property type="match status" value="1"/>
</dbReference>
<sequence>MRWCEGDLPTGPGLDGMARALALVESASPAELRACAGGILQASHQLAWVSCLYLDGSGRWLGGDGLGGDGSDVRFDCDDFRHPYAHAIRQGKPLRLGLLEARSRLDHADFQAQVAALSGGLQLVVRPLRALDGKREWLGALAMAGEAATLARLEADGEFAAFEALLCRLWAGLTRHQGERQREASLRQSLAQLSDGARRQALAERLAADLLGGSPAMQALRSQVVRAAETNLAVLLQGETGTGKDRVARAIHRLSGRREGAFMAINCAAIPESLLESELFGHAKGAFSGADRAREGLISQADGGTLFLDEIGDMPLPLQAKLLRVLENGRYRPLGSSEERRADLRLVAATHQPLRERIRDQRFRADLYYRLGQFPLTLPPLRERSEDIAELAEAFVADFCTREGRGEMGITPAALRQLRERDYPGNVRELKNLIDYACAMTRPGEDVAPEALPAQADAEAQGVDDGSASTAPAKANAESVKDLRRALRDYEAELIRQRLLLFDGNRALAAESLGLPKRTLAHKCRLLELDAK</sequence>
<dbReference type="PROSITE" id="PS50045">
    <property type="entry name" value="SIGMA54_INTERACT_4"/>
    <property type="match status" value="1"/>
</dbReference>
<dbReference type="InterPro" id="IPR058031">
    <property type="entry name" value="AAA_lid_NorR"/>
</dbReference>
<evidence type="ECO:0000256" key="2">
    <source>
        <dbReference type="ARBA" id="ARBA00022840"/>
    </source>
</evidence>
<dbReference type="InterPro" id="IPR025944">
    <property type="entry name" value="Sigma_54_int_dom_CS"/>
</dbReference>
<evidence type="ECO:0000256" key="4">
    <source>
        <dbReference type="ARBA" id="ARBA00023125"/>
    </source>
</evidence>
<evidence type="ECO:0000256" key="6">
    <source>
        <dbReference type="SAM" id="Coils"/>
    </source>
</evidence>
<feature type="coiled-coil region" evidence="6">
    <location>
        <begin position="473"/>
        <end position="500"/>
    </location>
</feature>
<keyword evidence="2" id="KW-0067">ATP-binding</keyword>
<dbReference type="PROSITE" id="PS00688">
    <property type="entry name" value="SIGMA54_INTERACT_3"/>
    <property type="match status" value="1"/>
</dbReference>
<dbReference type="InterPro" id="IPR025943">
    <property type="entry name" value="Sigma_54_int_dom_ATP-bd_2"/>
</dbReference>
<dbReference type="CDD" id="cd00009">
    <property type="entry name" value="AAA"/>
    <property type="match status" value="1"/>
</dbReference>
<dbReference type="InterPro" id="IPR009057">
    <property type="entry name" value="Homeodomain-like_sf"/>
</dbReference>
<dbReference type="PROSITE" id="PS00676">
    <property type="entry name" value="SIGMA54_INTERACT_2"/>
    <property type="match status" value="1"/>
</dbReference>
<dbReference type="Pfam" id="PF00158">
    <property type="entry name" value="Sigma54_activat"/>
    <property type="match status" value="1"/>
</dbReference>
<dbReference type="InterPro" id="IPR002078">
    <property type="entry name" value="Sigma_54_int"/>
</dbReference>
<evidence type="ECO:0000259" key="7">
    <source>
        <dbReference type="PROSITE" id="PS50045"/>
    </source>
</evidence>
<gene>
    <name evidence="8" type="ORF">HOP59_06960</name>
</gene>
<name>A0ABS9AQ91_9GAMM</name>
<evidence type="ECO:0000256" key="1">
    <source>
        <dbReference type="ARBA" id="ARBA00022741"/>
    </source>
</evidence>
<keyword evidence="1" id="KW-0547">Nucleotide-binding</keyword>
<keyword evidence="4" id="KW-0238">DNA-binding</keyword>
<feature type="domain" description="Sigma-54 factor interaction" evidence="7">
    <location>
        <begin position="210"/>
        <end position="439"/>
    </location>
</feature>
<proteinExistence type="predicted"/>
<accession>A0ABS9AQ91</accession>
<dbReference type="EMBL" id="JABFTV010000003">
    <property type="protein sequence ID" value="MCE8023867.1"/>
    <property type="molecule type" value="Genomic_DNA"/>
</dbReference>
<dbReference type="InterPro" id="IPR003593">
    <property type="entry name" value="AAA+_ATPase"/>
</dbReference>
<evidence type="ECO:0000313" key="9">
    <source>
        <dbReference type="Proteomes" id="UP001320272"/>
    </source>
</evidence>
<evidence type="ECO:0000256" key="5">
    <source>
        <dbReference type="ARBA" id="ARBA00023163"/>
    </source>
</evidence>
<dbReference type="PANTHER" id="PTHR32071">
    <property type="entry name" value="TRANSCRIPTIONAL REGULATORY PROTEIN"/>
    <property type="match status" value="1"/>
</dbReference>
<evidence type="ECO:0000256" key="3">
    <source>
        <dbReference type="ARBA" id="ARBA00023015"/>
    </source>
</evidence>
<keyword evidence="5" id="KW-0804">Transcription</keyword>
<evidence type="ECO:0000313" key="8">
    <source>
        <dbReference type="EMBL" id="MCE8023867.1"/>
    </source>
</evidence>
<dbReference type="Pfam" id="PF02954">
    <property type="entry name" value="HTH_8"/>
    <property type="match status" value="1"/>
</dbReference>
<organism evidence="8 9">
    <name type="scientific">Billgrantia aerodenitrificans</name>
    <dbReference type="NCBI Taxonomy" id="2733483"/>
    <lineage>
        <taxon>Bacteria</taxon>
        <taxon>Pseudomonadati</taxon>
        <taxon>Pseudomonadota</taxon>
        <taxon>Gammaproteobacteria</taxon>
        <taxon>Oceanospirillales</taxon>
        <taxon>Halomonadaceae</taxon>
        <taxon>Billgrantia</taxon>
    </lineage>
</organism>
<dbReference type="SUPFAM" id="SSF46689">
    <property type="entry name" value="Homeodomain-like"/>
    <property type="match status" value="1"/>
</dbReference>
<dbReference type="Pfam" id="PF25601">
    <property type="entry name" value="AAA_lid_14"/>
    <property type="match status" value="1"/>
</dbReference>
<dbReference type="Gene3D" id="1.10.10.60">
    <property type="entry name" value="Homeodomain-like"/>
    <property type="match status" value="1"/>
</dbReference>
<dbReference type="PANTHER" id="PTHR32071:SF117">
    <property type="entry name" value="PTS-DEPENDENT DIHYDROXYACETONE KINASE OPERON REGULATORY PROTEIN-RELATED"/>
    <property type="match status" value="1"/>
</dbReference>
<reference evidence="8 9" key="1">
    <citation type="journal article" date="2021" name="Front. Microbiol.">
        <title>Aerobic Denitrification and Heterotrophic Sulfur Oxidation in the Genus Halomonas Revealed by Six Novel Species Characterizations and Genome-Based Analysis.</title>
        <authorList>
            <person name="Wang L."/>
            <person name="Shao Z."/>
        </authorList>
    </citation>
    <scope>NUCLEOTIDE SEQUENCE [LARGE SCALE GENOMIC DNA]</scope>
    <source>
        <strain evidence="8 9">MCCC 1A11058</strain>
    </source>
</reference>
<protein>
    <submittedName>
        <fullName evidence="8">Sigma-54-dependent Fis family transcriptional regulator</fullName>
    </submittedName>
</protein>
<dbReference type="PROSITE" id="PS00675">
    <property type="entry name" value="SIGMA54_INTERACT_1"/>
    <property type="match status" value="1"/>
</dbReference>
<dbReference type="InterPro" id="IPR027417">
    <property type="entry name" value="P-loop_NTPase"/>
</dbReference>
<dbReference type="InterPro" id="IPR025662">
    <property type="entry name" value="Sigma_54_int_dom_ATP-bd_1"/>
</dbReference>
<dbReference type="Gene3D" id="3.40.50.300">
    <property type="entry name" value="P-loop containing nucleotide triphosphate hydrolases"/>
    <property type="match status" value="1"/>
</dbReference>
<dbReference type="Proteomes" id="UP001320272">
    <property type="component" value="Unassembled WGS sequence"/>
</dbReference>